<dbReference type="GO" id="GO:0140662">
    <property type="term" value="F:ATP-dependent protein folding chaperone"/>
    <property type="evidence" value="ECO:0007669"/>
    <property type="project" value="InterPro"/>
</dbReference>
<comment type="subcellular location">
    <subcellularLocation>
        <location evidence="1">Mitochondrion</location>
    </subcellularLocation>
</comment>
<keyword evidence="6" id="KW-0496">Mitochondrion</keyword>
<evidence type="ECO:0000256" key="2">
    <source>
        <dbReference type="ARBA" id="ARBA00008239"/>
    </source>
</evidence>
<dbReference type="AlphaFoldDB" id="A0A3M6TAH3"/>
<protein>
    <recommendedName>
        <fullName evidence="11">Histidine kinase/HSP90-like ATPase domain-containing protein</fullName>
    </recommendedName>
</protein>
<dbReference type="FunFam" id="3.30.230.80:FF:000004">
    <property type="entry name" value="Heat shock protein 75 kDa"/>
    <property type="match status" value="1"/>
</dbReference>
<dbReference type="Gene3D" id="1.20.120.790">
    <property type="entry name" value="Heat shock protein 90, C-terminal domain"/>
    <property type="match status" value="1"/>
</dbReference>
<dbReference type="Gene3D" id="3.30.565.10">
    <property type="entry name" value="Histidine kinase-like ATPase, C-terminal domain"/>
    <property type="match status" value="1"/>
</dbReference>
<dbReference type="FunFam" id="1.20.120.790:FF:000004">
    <property type="entry name" value="Heat shock protein 75 kDa"/>
    <property type="match status" value="1"/>
</dbReference>
<dbReference type="Proteomes" id="UP000275408">
    <property type="component" value="Unassembled WGS sequence"/>
</dbReference>
<dbReference type="OrthoDB" id="28737at2759"/>
<dbReference type="PIRSF" id="PIRSF002583">
    <property type="entry name" value="Hsp90"/>
    <property type="match status" value="1"/>
</dbReference>
<dbReference type="GO" id="GO:0005739">
    <property type="term" value="C:mitochondrion"/>
    <property type="evidence" value="ECO:0007669"/>
    <property type="project" value="UniProtKB-SubCell"/>
</dbReference>
<feature type="binding site" evidence="8">
    <location>
        <position position="390"/>
    </location>
    <ligand>
        <name>ATP</name>
        <dbReference type="ChEBI" id="CHEBI:30616"/>
    </ligand>
</feature>
<dbReference type="InterPro" id="IPR036890">
    <property type="entry name" value="HATPase_C_sf"/>
</dbReference>
<reference evidence="9 10" key="1">
    <citation type="journal article" date="2018" name="Sci. Rep.">
        <title>Comparative analysis of the Pocillopora damicornis genome highlights role of immune system in coral evolution.</title>
        <authorList>
            <person name="Cunning R."/>
            <person name="Bay R.A."/>
            <person name="Gillette P."/>
            <person name="Baker A.C."/>
            <person name="Traylor-Knowles N."/>
        </authorList>
    </citation>
    <scope>NUCLEOTIDE SEQUENCE [LARGE SCALE GENOMIC DNA]</scope>
    <source>
        <strain evidence="9">RSMAS</strain>
        <tissue evidence="9">Whole animal</tissue>
    </source>
</reference>
<name>A0A3M6TAH3_POCDA</name>
<dbReference type="Gene3D" id="3.40.50.11260">
    <property type="match status" value="1"/>
</dbReference>
<dbReference type="InterPro" id="IPR020575">
    <property type="entry name" value="Hsp90_N"/>
</dbReference>
<evidence type="ECO:0000313" key="10">
    <source>
        <dbReference type="Proteomes" id="UP000275408"/>
    </source>
</evidence>
<evidence type="ECO:0000313" key="9">
    <source>
        <dbReference type="EMBL" id="RMX38321.1"/>
    </source>
</evidence>
<keyword evidence="10" id="KW-1185">Reference proteome</keyword>
<dbReference type="GO" id="GO:0051082">
    <property type="term" value="F:unfolded protein binding"/>
    <property type="evidence" value="ECO:0007669"/>
    <property type="project" value="InterPro"/>
</dbReference>
<organism evidence="9 10">
    <name type="scientific">Pocillopora damicornis</name>
    <name type="common">Cauliflower coral</name>
    <name type="synonym">Millepora damicornis</name>
    <dbReference type="NCBI Taxonomy" id="46731"/>
    <lineage>
        <taxon>Eukaryota</taxon>
        <taxon>Metazoa</taxon>
        <taxon>Cnidaria</taxon>
        <taxon>Anthozoa</taxon>
        <taxon>Hexacorallia</taxon>
        <taxon>Scleractinia</taxon>
        <taxon>Astrocoeniina</taxon>
        <taxon>Pocilloporidae</taxon>
        <taxon>Pocillopora</taxon>
    </lineage>
</organism>
<dbReference type="FunFam" id="3.40.50.11260:FF:000004">
    <property type="entry name" value="Heat shock protein 75 mitochondrial"/>
    <property type="match status" value="1"/>
</dbReference>
<dbReference type="SUPFAM" id="SSF55874">
    <property type="entry name" value="ATPase domain of HSP90 chaperone/DNA topoisomerase II/histidine kinase"/>
    <property type="match status" value="1"/>
</dbReference>
<feature type="binding site" evidence="8">
    <location>
        <position position="141"/>
    </location>
    <ligand>
        <name>ATP</name>
        <dbReference type="ChEBI" id="CHEBI:30616"/>
    </ligand>
</feature>
<evidence type="ECO:0000256" key="7">
    <source>
        <dbReference type="ARBA" id="ARBA00023186"/>
    </source>
</evidence>
<evidence type="ECO:0000256" key="5">
    <source>
        <dbReference type="ARBA" id="ARBA00022946"/>
    </source>
</evidence>
<gene>
    <name evidence="9" type="ORF">pdam_00005475</name>
</gene>
<evidence type="ECO:0000256" key="4">
    <source>
        <dbReference type="ARBA" id="ARBA00022840"/>
    </source>
</evidence>
<dbReference type="Pfam" id="PF00183">
    <property type="entry name" value="HSP90"/>
    <property type="match status" value="1"/>
</dbReference>
<evidence type="ECO:0008006" key="11">
    <source>
        <dbReference type="Google" id="ProtNLM"/>
    </source>
</evidence>
<keyword evidence="3 8" id="KW-0547">Nucleotide-binding</keyword>
<dbReference type="SUPFAM" id="SSF110942">
    <property type="entry name" value="HSP90 C-terminal domain"/>
    <property type="match status" value="1"/>
</dbReference>
<feature type="binding site" evidence="8">
    <location>
        <position position="145"/>
    </location>
    <ligand>
        <name>ATP</name>
        <dbReference type="ChEBI" id="CHEBI:30616"/>
    </ligand>
</feature>
<proteinExistence type="inferred from homology"/>
<feature type="binding site" evidence="8">
    <location>
        <position position="187"/>
    </location>
    <ligand>
        <name>ATP</name>
        <dbReference type="ChEBI" id="CHEBI:30616"/>
    </ligand>
</feature>
<dbReference type="InterPro" id="IPR001404">
    <property type="entry name" value="Hsp90_fam"/>
</dbReference>
<evidence type="ECO:0000256" key="6">
    <source>
        <dbReference type="ARBA" id="ARBA00023128"/>
    </source>
</evidence>
<dbReference type="CDD" id="cd16927">
    <property type="entry name" value="HATPase_Hsp90-like"/>
    <property type="match status" value="1"/>
</dbReference>
<dbReference type="GO" id="GO:0016887">
    <property type="term" value="F:ATP hydrolysis activity"/>
    <property type="evidence" value="ECO:0007669"/>
    <property type="project" value="InterPro"/>
</dbReference>
<dbReference type="PANTHER" id="PTHR11528">
    <property type="entry name" value="HEAT SHOCK PROTEIN 90 FAMILY MEMBER"/>
    <property type="match status" value="1"/>
</dbReference>
<keyword evidence="5" id="KW-0809">Transit peptide</keyword>
<comment type="similarity">
    <text evidence="2">Belongs to the heat shock protein 90 family.</text>
</comment>
<feature type="binding site" evidence="8">
    <location>
        <position position="200"/>
    </location>
    <ligand>
        <name>ATP</name>
        <dbReference type="ChEBI" id="CHEBI:30616"/>
    </ligand>
</feature>
<keyword evidence="4 8" id="KW-0067">ATP-binding</keyword>
<sequence length="709" mass="80995">MAAAFSFVNNVNRISARYLPLYLLNFRYLHKICPRNSNLIANKRPKHRLQLVQSQNCVGFRGPHVRLYPKISCRAFSENPTDKDNFSKEEDFEEGDTVHVIRENERIIGETQRHDFQAETRQLLDIVAKTLYSEKEVFIREMISNASDALEKLQYQFLTGKGVLENELPLEINIATDQDKRTLTIQDHGIGMTKEELLDNLGTIARSGSKAFLEELGKLGQGDSQGKSIIGQFGVGFYSSFMVADRVDVFTLKDSYGLPMDIIKKYSNFVGFPIYLDGTCINTIQPLWMLDPNAISSQEHEEFYQFIAKSHDRPRYMLHYKTDAPLNIRSIFYIPETVPQLFTMANTEYGVSLYSRKVLIQSKAQGVLPNWLRFVKGVVDSEDIPLNLSRELLQDSALITKLSQVLQSRIVKFLQQQQKKDRVKFENFFKDCGTFFREGIVSSNNEDEKQDIAKLLLFESSQEKAGELTSLSLYVSRMKQTQQYIYYLCAPSRELAETSPYYEALKKDDVEVLFTYNEQDDVTLHYLSEFHGKKIIAAENYFSVDREVKSSISTDTIDADNTSDSLSDEQAKDLADWISIILGKEKVPVVKVSKHLSKTSHPVMVTVPDMVAAKHWLKVMRAQQHQDIDNTKYHFFQPTLEINPSHELIKQLQEVRSVNLDLAVMVVHQLLDNAMISAGLLDDPRSMVSRLNSLLAQVLDSAHGTAKPE</sequence>
<dbReference type="HAMAP" id="MF_00505">
    <property type="entry name" value="HSP90"/>
    <property type="match status" value="1"/>
</dbReference>
<dbReference type="STRING" id="46731.A0A3M6TAH3"/>
<accession>A0A3M6TAH3</accession>
<evidence type="ECO:0000256" key="8">
    <source>
        <dbReference type="PIRSR" id="PIRSR002583-1"/>
    </source>
</evidence>
<dbReference type="PRINTS" id="PR00775">
    <property type="entry name" value="HEATSHOCK90"/>
</dbReference>
<evidence type="ECO:0000256" key="3">
    <source>
        <dbReference type="ARBA" id="ARBA00022741"/>
    </source>
</evidence>
<comment type="caution">
    <text evidence="9">The sequence shown here is derived from an EMBL/GenBank/DDBJ whole genome shotgun (WGS) entry which is preliminary data.</text>
</comment>
<dbReference type="EMBL" id="RCHS01004020">
    <property type="protein sequence ID" value="RMX38321.1"/>
    <property type="molecule type" value="Genomic_DNA"/>
</dbReference>
<feature type="binding site" evidence="8">
    <location>
        <position position="192"/>
    </location>
    <ligand>
        <name>ATP</name>
        <dbReference type="ChEBI" id="CHEBI:30616"/>
    </ligand>
</feature>
<dbReference type="GO" id="GO:0005524">
    <property type="term" value="F:ATP binding"/>
    <property type="evidence" value="ECO:0007669"/>
    <property type="project" value="UniProtKB-KW"/>
</dbReference>
<dbReference type="Gene3D" id="3.30.230.80">
    <property type="match status" value="1"/>
</dbReference>
<evidence type="ECO:0000256" key="1">
    <source>
        <dbReference type="ARBA" id="ARBA00004173"/>
    </source>
</evidence>
<feature type="binding site" evidence="8">
    <location>
        <begin position="207"/>
        <end position="208"/>
    </location>
    <ligand>
        <name>ATP</name>
        <dbReference type="ChEBI" id="CHEBI:30616"/>
    </ligand>
</feature>
<dbReference type="GO" id="GO:0070013">
    <property type="term" value="C:intracellular organelle lumen"/>
    <property type="evidence" value="ECO:0007669"/>
    <property type="project" value="UniProtKB-ARBA"/>
</dbReference>
<feature type="binding site" evidence="8">
    <location>
        <begin position="232"/>
        <end position="237"/>
    </location>
    <ligand>
        <name>ATP</name>
        <dbReference type="ChEBI" id="CHEBI:30616"/>
    </ligand>
</feature>
<keyword evidence="7" id="KW-0143">Chaperone</keyword>
<dbReference type="InterPro" id="IPR020568">
    <property type="entry name" value="Ribosomal_Su5_D2-typ_SF"/>
</dbReference>
<dbReference type="Pfam" id="PF13589">
    <property type="entry name" value="HATPase_c_3"/>
    <property type="match status" value="1"/>
</dbReference>
<dbReference type="SUPFAM" id="SSF54211">
    <property type="entry name" value="Ribosomal protein S5 domain 2-like"/>
    <property type="match status" value="1"/>
</dbReference>
<dbReference type="InterPro" id="IPR037196">
    <property type="entry name" value="HSP90_C"/>
</dbReference>